<name>A0A8S9NWU5_BRACR</name>
<proteinExistence type="predicted"/>
<keyword evidence="1" id="KW-1133">Transmembrane helix</keyword>
<keyword evidence="1" id="KW-0812">Transmembrane</keyword>
<dbReference type="EMBL" id="QGKX02001521">
    <property type="protein sequence ID" value="KAF3507979.1"/>
    <property type="molecule type" value="Genomic_DNA"/>
</dbReference>
<organism evidence="2 3">
    <name type="scientific">Brassica cretica</name>
    <name type="common">Mustard</name>
    <dbReference type="NCBI Taxonomy" id="69181"/>
    <lineage>
        <taxon>Eukaryota</taxon>
        <taxon>Viridiplantae</taxon>
        <taxon>Streptophyta</taxon>
        <taxon>Embryophyta</taxon>
        <taxon>Tracheophyta</taxon>
        <taxon>Spermatophyta</taxon>
        <taxon>Magnoliopsida</taxon>
        <taxon>eudicotyledons</taxon>
        <taxon>Gunneridae</taxon>
        <taxon>Pentapetalae</taxon>
        <taxon>rosids</taxon>
        <taxon>malvids</taxon>
        <taxon>Brassicales</taxon>
        <taxon>Brassicaceae</taxon>
        <taxon>Brassiceae</taxon>
        <taxon>Brassica</taxon>
    </lineage>
</organism>
<evidence type="ECO:0000256" key="1">
    <source>
        <dbReference type="SAM" id="Phobius"/>
    </source>
</evidence>
<dbReference type="Proteomes" id="UP000712600">
    <property type="component" value="Unassembled WGS sequence"/>
</dbReference>
<evidence type="ECO:0000313" key="3">
    <source>
        <dbReference type="Proteomes" id="UP000712600"/>
    </source>
</evidence>
<accession>A0A8S9NWU5</accession>
<feature type="transmembrane region" description="Helical" evidence="1">
    <location>
        <begin position="297"/>
        <end position="318"/>
    </location>
</feature>
<protein>
    <submittedName>
        <fullName evidence="2">Uncharacterized protein</fullName>
    </submittedName>
</protein>
<gene>
    <name evidence="2" type="ORF">F2Q69_00002185</name>
</gene>
<comment type="caution">
    <text evidence="2">The sequence shown here is derived from an EMBL/GenBank/DDBJ whole genome shotgun (WGS) entry which is preliminary data.</text>
</comment>
<reference evidence="2" key="1">
    <citation type="submission" date="2019-12" db="EMBL/GenBank/DDBJ databases">
        <title>Genome sequencing and annotation of Brassica cretica.</title>
        <authorList>
            <person name="Studholme D.J."/>
            <person name="Sarris P."/>
        </authorList>
    </citation>
    <scope>NUCLEOTIDE SEQUENCE</scope>
    <source>
        <strain evidence="2">PFS-109/04</strain>
        <tissue evidence="2">Leaf</tissue>
    </source>
</reference>
<dbReference type="AlphaFoldDB" id="A0A8S9NWU5"/>
<dbReference type="PANTHER" id="PTHR36020">
    <property type="entry name" value="TRANSMEMBRANE PROTEIN"/>
    <property type="match status" value="1"/>
</dbReference>
<sequence>MINTDLRDSKEIENTLSVPESTETFVFAIKVPEHDSTIYILSAQNLSLRSVIVAEYLIRELCPDAVVDQVNEKYESVARNLVWKEIFGTSFNGHVLAAKKVAEELGKEIIPSSCRANEMESDSFELPEFAYSIYHLFVDLHNIFNGLPAITKALDSATKMLSDAKKFKNIVAVVDAGDLAGLRRHWRTYVPQEVKDMSTKHTVLDSDSNDSNLKPVGAVGAAALTLATVILDFKALAPLKLSLTNTEEAMSMVKPSLSAEIIRGVTQCLLSSARETSLSSVQATLYMMIMRRRAKPVGTLPLTMFGASLATFAGLVFYEKGMVCAGAA</sequence>
<evidence type="ECO:0000313" key="2">
    <source>
        <dbReference type="EMBL" id="KAF3507979.1"/>
    </source>
</evidence>
<dbReference type="PANTHER" id="PTHR36020:SF2">
    <property type="entry name" value="(RAPE) HYPOTHETICAL PROTEIN"/>
    <property type="match status" value="1"/>
</dbReference>
<keyword evidence="1" id="KW-0472">Membrane</keyword>